<gene>
    <name evidence="2" type="ORF">SAMN05661091_3270</name>
</gene>
<dbReference type="EMBL" id="LT840184">
    <property type="protein sequence ID" value="SMF86065.1"/>
    <property type="molecule type" value="Genomic_DNA"/>
</dbReference>
<dbReference type="InterPro" id="IPR038763">
    <property type="entry name" value="DHH_sf"/>
</dbReference>
<dbReference type="STRING" id="1313296.SAMN05661091_3270"/>
<dbReference type="Pfam" id="PF26386">
    <property type="entry name" value="NrnB_C"/>
    <property type="match status" value="1"/>
</dbReference>
<dbReference type="SUPFAM" id="SSF64182">
    <property type="entry name" value="DHH phosphoesterases"/>
    <property type="match status" value="1"/>
</dbReference>
<reference evidence="2 3" key="1">
    <citation type="submission" date="2017-04" db="EMBL/GenBank/DDBJ databases">
        <authorList>
            <person name="Afonso C.L."/>
            <person name="Miller P.J."/>
            <person name="Scott M.A."/>
            <person name="Spackman E."/>
            <person name="Goraichik I."/>
            <person name="Dimitrov K.M."/>
            <person name="Suarez D.L."/>
            <person name="Swayne D.E."/>
        </authorList>
    </citation>
    <scope>NUCLEOTIDE SEQUENCE [LARGE SCALE GENOMIC DNA]</scope>
    <source>
        <strain evidence="2 3">N3/975</strain>
    </source>
</reference>
<dbReference type="InterPro" id="IPR058608">
    <property type="entry name" value="NrnB_C"/>
</dbReference>
<proteinExistence type="predicted"/>
<name>A0A1X7HG81_9BACL</name>
<dbReference type="PANTHER" id="PTHR42146">
    <property type="entry name" value="3',5'-CYCLIC-NUCLEOTIDE PHOSPHODIESTERASE"/>
    <property type="match status" value="1"/>
</dbReference>
<dbReference type="PANTHER" id="PTHR42146:SF1">
    <property type="entry name" value="OLIGORIBONUCLEASE NRNB"/>
    <property type="match status" value="1"/>
</dbReference>
<dbReference type="RefSeq" id="WP_208914144.1">
    <property type="nucleotide sequence ID" value="NZ_LT840184.1"/>
</dbReference>
<dbReference type="Gene3D" id="3.10.310.30">
    <property type="match status" value="1"/>
</dbReference>
<protein>
    <recommendedName>
        <fullName evidence="1">Oligoribonuclease NrnB C-terminal domain-containing protein</fullName>
    </recommendedName>
</protein>
<dbReference type="InterPro" id="IPR052968">
    <property type="entry name" value="Nucleotide_metab_enz"/>
</dbReference>
<feature type="domain" description="Oligoribonuclease NrnB C-terminal" evidence="1">
    <location>
        <begin position="327"/>
        <end position="395"/>
    </location>
</feature>
<keyword evidence="3" id="KW-1185">Reference proteome</keyword>
<sequence>MYYLYSHNDLDGVGCGIIAKCAFGDEVDIRYNSISGLNFQVERYLNRVPVQGNPDDLLFITDLTVNSELEQRLDRYVKDGGHVRLIDHHKTANHFNDYSWAQVDVYHADGRLSSATSLFYEYLIKNGMLSRTESMDQFVELVRLYDTWEWESENKLQAKRLNDLFFMVSLDEFETKMVDRLRSQQSFTFDEFEEKILDMEENKIERYIRRKRREMIQTFIGSECAGIVYAESYHSELASELGTSHPHLDFIAILNMGGRKMSLRTIHEHIDVSAIAMRYGGGGHAKASGCNIGDVVFKLFVEEPFELEPMRADAARNQFNIKGSETGVLYESWGDDKIFVYLSRSGQWAVEWNDEPLAFHFKTFEDAERHIKRNYGAWLARDEIYVSMLTDHMRRIRTGAMPLALPDFDGEATLEDI</sequence>
<evidence type="ECO:0000313" key="3">
    <source>
        <dbReference type="Proteomes" id="UP000192940"/>
    </source>
</evidence>
<dbReference type="AlphaFoldDB" id="A0A1X7HG81"/>
<accession>A0A1X7HG81</accession>
<evidence type="ECO:0000259" key="1">
    <source>
        <dbReference type="Pfam" id="PF26386"/>
    </source>
</evidence>
<organism evidence="2 3">
    <name type="scientific">Paenibacillus uliginis N3/975</name>
    <dbReference type="NCBI Taxonomy" id="1313296"/>
    <lineage>
        <taxon>Bacteria</taxon>
        <taxon>Bacillati</taxon>
        <taxon>Bacillota</taxon>
        <taxon>Bacilli</taxon>
        <taxon>Bacillales</taxon>
        <taxon>Paenibacillaceae</taxon>
        <taxon>Paenibacillus</taxon>
    </lineage>
</organism>
<evidence type="ECO:0000313" key="2">
    <source>
        <dbReference type="EMBL" id="SMF86065.1"/>
    </source>
</evidence>
<dbReference type="Proteomes" id="UP000192940">
    <property type="component" value="Chromosome I"/>
</dbReference>